<organism evidence="3 4">
    <name type="scientific">Ulvibacter litoralis</name>
    <dbReference type="NCBI Taxonomy" id="227084"/>
    <lineage>
        <taxon>Bacteria</taxon>
        <taxon>Pseudomonadati</taxon>
        <taxon>Bacteroidota</taxon>
        <taxon>Flavobacteriia</taxon>
        <taxon>Flavobacteriales</taxon>
        <taxon>Flavobacteriaceae</taxon>
        <taxon>Ulvibacter</taxon>
    </lineage>
</organism>
<dbReference type="InterPro" id="IPR050491">
    <property type="entry name" value="AmpC-like"/>
</dbReference>
<feature type="signal peptide" evidence="1">
    <location>
        <begin position="1"/>
        <end position="25"/>
    </location>
</feature>
<evidence type="ECO:0000259" key="2">
    <source>
        <dbReference type="Pfam" id="PF00144"/>
    </source>
</evidence>
<dbReference type="PANTHER" id="PTHR46825">
    <property type="entry name" value="D-ALANYL-D-ALANINE-CARBOXYPEPTIDASE/ENDOPEPTIDASE AMPH"/>
    <property type="match status" value="1"/>
</dbReference>
<name>A0A1G7FLP0_9FLAO</name>
<feature type="chain" id="PRO_5011551713" evidence="1">
    <location>
        <begin position="26"/>
        <end position="420"/>
    </location>
</feature>
<gene>
    <name evidence="3" type="ORF">SAMN05421855_102631</name>
</gene>
<dbReference type="PANTHER" id="PTHR46825:SF9">
    <property type="entry name" value="BETA-LACTAMASE-RELATED DOMAIN-CONTAINING PROTEIN"/>
    <property type="match status" value="1"/>
</dbReference>
<dbReference type="RefSeq" id="WP_093143396.1">
    <property type="nucleotide sequence ID" value="NZ_BMWO01000002.1"/>
</dbReference>
<dbReference type="EMBL" id="FNBA01000002">
    <property type="protein sequence ID" value="SDE76754.1"/>
    <property type="molecule type" value="Genomic_DNA"/>
</dbReference>
<reference evidence="3 4" key="1">
    <citation type="submission" date="2016-10" db="EMBL/GenBank/DDBJ databases">
        <authorList>
            <person name="de Groot N.N."/>
        </authorList>
    </citation>
    <scope>NUCLEOTIDE SEQUENCE [LARGE SCALE GENOMIC DNA]</scope>
    <source>
        <strain evidence="3 4">DSM 16195</strain>
    </source>
</reference>
<accession>A0A1G7FLP0</accession>
<dbReference type="InterPro" id="IPR012338">
    <property type="entry name" value="Beta-lactam/transpept-like"/>
</dbReference>
<dbReference type="Proteomes" id="UP000199321">
    <property type="component" value="Unassembled WGS sequence"/>
</dbReference>
<sequence>MKSLFKPIMLIATVMILTVVTSCSNDDDSGTTLPPPNEIVTEEDLAAYLSNLVTAEEIPGFSVSVAARNQLLFQQSFGYANIEEQTPYSNTTVNSIASISKTFIAAATVKAISQGYFTLDTNIKDLLPIEITNPKRPEHDIKIKHLVTHTSGIVDVIETYVATNYYILPNEDIHTSVAEIMINELGIQQREPVTLEAYLAAFFEEDGEFYSLDTFLDAAPGEQWQYSNIGASLMSFIIEHVTGQSFDDYVMEHILNPLQMTHSTYNLYDVNLSNMATQYLDASRPFPRYGNHSYAEGSMYTTNNDLGNYLLEMMRGKRGENASLFSTEYFDLLFQERLDTGMIPIEFAENQGIFWFTNNESLLHAGNSLGVSSDLQIKKDGSSGYIIVTNMDGTFNQNYPKWERTKQLIADAIHQFISNN</sequence>
<dbReference type="SUPFAM" id="SSF56601">
    <property type="entry name" value="beta-lactamase/transpeptidase-like"/>
    <property type="match status" value="1"/>
</dbReference>
<dbReference type="Pfam" id="PF00144">
    <property type="entry name" value="Beta-lactamase"/>
    <property type="match status" value="1"/>
</dbReference>
<feature type="domain" description="Beta-lactamase-related" evidence="2">
    <location>
        <begin position="46"/>
        <end position="391"/>
    </location>
</feature>
<protein>
    <submittedName>
        <fullName evidence="3">CubicO group peptidase, beta-lactamase class C family</fullName>
    </submittedName>
</protein>
<dbReference type="PROSITE" id="PS51257">
    <property type="entry name" value="PROKAR_LIPOPROTEIN"/>
    <property type="match status" value="1"/>
</dbReference>
<evidence type="ECO:0000256" key="1">
    <source>
        <dbReference type="SAM" id="SignalP"/>
    </source>
</evidence>
<dbReference type="STRING" id="227084.SAMN05421855_102631"/>
<evidence type="ECO:0000313" key="4">
    <source>
        <dbReference type="Proteomes" id="UP000199321"/>
    </source>
</evidence>
<dbReference type="Gene3D" id="3.40.710.10">
    <property type="entry name" value="DD-peptidase/beta-lactamase superfamily"/>
    <property type="match status" value="1"/>
</dbReference>
<evidence type="ECO:0000313" key="3">
    <source>
        <dbReference type="EMBL" id="SDE76754.1"/>
    </source>
</evidence>
<keyword evidence="4" id="KW-1185">Reference proteome</keyword>
<proteinExistence type="predicted"/>
<dbReference type="OrthoDB" id="846150at2"/>
<dbReference type="InterPro" id="IPR001466">
    <property type="entry name" value="Beta-lactam-related"/>
</dbReference>
<keyword evidence="1" id="KW-0732">Signal</keyword>
<dbReference type="AlphaFoldDB" id="A0A1G7FLP0"/>